<evidence type="ECO:0000313" key="3">
    <source>
        <dbReference type="EMBL" id="MCU4740699.1"/>
    </source>
</evidence>
<comment type="caution">
    <text evidence="3">The sequence shown here is derived from an EMBL/GenBank/DDBJ whole genome shotgun (WGS) entry which is preliminary data.</text>
</comment>
<dbReference type="RefSeq" id="WP_338002540.1">
    <property type="nucleotide sequence ID" value="NZ_JAOPKA010000002.1"/>
</dbReference>
<dbReference type="Proteomes" id="UP001321018">
    <property type="component" value="Unassembled WGS sequence"/>
</dbReference>
<accession>A0AAP2YXI5</accession>
<dbReference type="Proteomes" id="UP001320972">
    <property type="component" value="Unassembled WGS sequence"/>
</dbReference>
<evidence type="ECO:0000313" key="6">
    <source>
        <dbReference type="Proteomes" id="UP001321018"/>
    </source>
</evidence>
<feature type="domain" description="AB hydrolase-1" evidence="2">
    <location>
        <begin position="35"/>
        <end position="299"/>
    </location>
</feature>
<dbReference type="AlphaFoldDB" id="A0AAP2YXI5"/>
<evidence type="ECO:0000313" key="4">
    <source>
        <dbReference type="EMBL" id="MCU4972654.1"/>
    </source>
</evidence>
<evidence type="ECO:0000256" key="1">
    <source>
        <dbReference type="ARBA" id="ARBA00022801"/>
    </source>
</evidence>
<dbReference type="PRINTS" id="PR00111">
    <property type="entry name" value="ABHYDROLASE"/>
</dbReference>
<dbReference type="PRINTS" id="PR00412">
    <property type="entry name" value="EPOXHYDRLASE"/>
</dbReference>
<dbReference type="Gene3D" id="3.40.50.1820">
    <property type="entry name" value="alpha/beta hydrolase"/>
    <property type="match status" value="1"/>
</dbReference>
<dbReference type="Pfam" id="PF00561">
    <property type="entry name" value="Abhydrolase_1"/>
    <property type="match status" value="1"/>
</dbReference>
<dbReference type="PANTHER" id="PTHR43329">
    <property type="entry name" value="EPOXIDE HYDROLASE"/>
    <property type="match status" value="1"/>
</dbReference>
<proteinExistence type="predicted"/>
<protein>
    <submittedName>
        <fullName evidence="3">Alpha/beta hydrolase</fullName>
    </submittedName>
</protein>
<keyword evidence="1 3" id="KW-0378">Hydrolase</keyword>
<dbReference type="SUPFAM" id="SSF53474">
    <property type="entry name" value="alpha/beta-Hydrolases"/>
    <property type="match status" value="1"/>
</dbReference>
<dbReference type="InterPro" id="IPR000639">
    <property type="entry name" value="Epox_hydrolase-like"/>
</dbReference>
<dbReference type="GO" id="GO:0016787">
    <property type="term" value="F:hydrolase activity"/>
    <property type="evidence" value="ECO:0007669"/>
    <property type="project" value="UniProtKB-KW"/>
</dbReference>
<dbReference type="EMBL" id="JAOPKB010000003">
    <property type="protein sequence ID" value="MCU4972654.1"/>
    <property type="molecule type" value="Genomic_DNA"/>
</dbReference>
<dbReference type="EMBL" id="JAOPKA010000002">
    <property type="protein sequence ID" value="MCU4740699.1"/>
    <property type="molecule type" value="Genomic_DNA"/>
</dbReference>
<sequence length="311" mass="35274">MTATDRIDRYVTHHQTVANGVRLHYVEAGPDDGDLVVFLHGFPEFWGTWRRQLVALADAGYRVVAPDLRGYNRSEKPHGLEAYRLETLTADVEAVIRALRSEDERDARSAHVVAHDWGGMIAWATALSHPHVIDRLVVLNAPHPIKFVHELTLSQAARSWYAAFIQLPWLPERLLAARDYRALEELFRDAPVRPDAFTDEDVRRFKRAAAQPGALESAINYYRAFARGTVREHLPGSIPVIGDRLVESVEAIDVPTLVLWGERDSALALDQLDGLERYVDDLQVERFPDASHWVHADRPDQVNESILDFLE</sequence>
<evidence type="ECO:0000313" key="5">
    <source>
        <dbReference type="Proteomes" id="UP001320972"/>
    </source>
</evidence>
<gene>
    <name evidence="4" type="ORF">OB955_07870</name>
    <name evidence="3" type="ORF">OB960_04705</name>
</gene>
<reference evidence="3 5" key="1">
    <citation type="submission" date="2022-09" db="EMBL/GenBank/DDBJ databases">
        <title>Enrichment on poylsaccharides allowed isolation of novel metabolic and taxonomic groups of Haloarchaea.</title>
        <authorList>
            <person name="Sorokin D.Y."/>
            <person name="Elcheninov A.G."/>
            <person name="Khizhniak T.V."/>
            <person name="Kolganova T.V."/>
            <person name="Kublanov I.V."/>
        </authorList>
    </citation>
    <scope>NUCLEOTIDE SEQUENCE</scope>
    <source>
        <strain evidence="4 5">AArc-m2/3/4</strain>
        <strain evidence="3">AArc-xg1-1</strain>
    </source>
</reference>
<dbReference type="InterPro" id="IPR029058">
    <property type="entry name" value="AB_hydrolase_fold"/>
</dbReference>
<dbReference type="InterPro" id="IPR000073">
    <property type="entry name" value="AB_hydrolase_1"/>
</dbReference>
<keyword evidence="5" id="KW-1185">Reference proteome</keyword>
<name>A0AAP2YXI5_9EURY</name>
<evidence type="ECO:0000259" key="2">
    <source>
        <dbReference type="Pfam" id="PF00561"/>
    </source>
</evidence>
<organism evidence="3 6">
    <name type="scientific">Natronoglomus mannanivorans</name>
    <dbReference type="NCBI Taxonomy" id="2979990"/>
    <lineage>
        <taxon>Archaea</taxon>
        <taxon>Methanobacteriati</taxon>
        <taxon>Methanobacteriota</taxon>
        <taxon>Stenosarchaea group</taxon>
        <taxon>Halobacteria</taxon>
        <taxon>Halobacteriales</taxon>
        <taxon>Natrialbaceae</taxon>
        <taxon>Natronoglomus</taxon>
    </lineage>
</organism>